<name>A0A8H6G1L9_9LECA</name>
<dbReference type="EMBL" id="JACCJC010000008">
    <property type="protein sequence ID" value="KAF6238675.1"/>
    <property type="molecule type" value="Genomic_DNA"/>
</dbReference>
<evidence type="ECO:0000313" key="2">
    <source>
        <dbReference type="Proteomes" id="UP000578531"/>
    </source>
</evidence>
<comment type="caution">
    <text evidence="1">The sequence shown here is derived from an EMBL/GenBank/DDBJ whole genome shotgun (WGS) entry which is preliminary data.</text>
</comment>
<dbReference type="GeneID" id="59284850"/>
<evidence type="ECO:0000313" key="1">
    <source>
        <dbReference type="EMBL" id="KAF6238675.1"/>
    </source>
</evidence>
<keyword evidence="2" id="KW-1185">Reference proteome</keyword>
<dbReference type="AlphaFoldDB" id="A0A8H6G1L9"/>
<protein>
    <submittedName>
        <fullName evidence="1">Uncharacterized protein</fullName>
    </submittedName>
</protein>
<sequence length="68" mass="7430">MTGQSDENGRLSPHQQRKVQCRKVPCENENIPVIIGGPGKLSLSIEDSTIDKFQSSPEEFLHTGPNPG</sequence>
<dbReference type="Proteomes" id="UP000578531">
    <property type="component" value="Unassembled WGS sequence"/>
</dbReference>
<reference evidence="1 2" key="1">
    <citation type="journal article" date="2020" name="Genomics">
        <title>Complete, high-quality genomes from long-read metagenomic sequencing of two wolf lichen thalli reveals enigmatic genome architecture.</title>
        <authorList>
            <person name="McKenzie S.K."/>
            <person name="Walston R.F."/>
            <person name="Allen J.L."/>
        </authorList>
    </citation>
    <scope>NUCLEOTIDE SEQUENCE [LARGE SCALE GENOMIC DNA]</scope>
    <source>
        <strain evidence="1">WasteWater2</strain>
    </source>
</reference>
<accession>A0A8H6G1L9</accession>
<proteinExistence type="predicted"/>
<dbReference type="RefSeq" id="XP_037167974.1">
    <property type="nucleotide sequence ID" value="XM_037305109.1"/>
</dbReference>
<gene>
    <name evidence="1" type="ORF">HO173_003181</name>
</gene>
<organism evidence="1 2">
    <name type="scientific">Letharia columbiana</name>
    <dbReference type="NCBI Taxonomy" id="112416"/>
    <lineage>
        <taxon>Eukaryota</taxon>
        <taxon>Fungi</taxon>
        <taxon>Dikarya</taxon>
        <taxon>Ascomycota</taxon>
        <taxon>Pezizomycotina</taxon>
        <taxon>Lecanoromycetes</taxon>
        <taxon>OSLEUM clade</taxon>
        <taxon>Lecanoromycetidae</taxon>
        <taxon>Lecanorales</taxon>
        <taxon>Lecanorineae</taxon>
        <taxon>Parmeliaceae</taxon>
        <taxon>Letharia</taxon>
    </lineage>
</organism>